<evidence type="ECO:0000256" key="2">
    <source>
        <dbReference type="ARBA" id="ARBA00022598"/>
    </source>
</evidence>
<evidence type="ECO:0000313" key="8">
    <source>
        <dbReference type="EMBL" id="MDR7330650.1"/>
    </source>
</evidence>
<comment type="subunit">
    <text evidence="4 6">Heterotetramer of two alpha and two beta subunits.</text>
</comment>
<dbReference type="InterPro" id="IPR005810">
    <property type="entry name" value="CoA_lig_alpha"/>
</dbReference>
<dbReference type="Gene3D" id="3.10.180.10">
    <property type="entry name" value="2,3-Dihydroxybiphenyl 1,2-Dioxygenase, domain 1"/>
    <property type="match status" value="1"/>
</dbReference>
<dbReference type="NCBIfam" id="TIGR01019">
    <property type="entry name" value="sucCoAalpha"/>
    <property type="match status" value="1"/>
</dbReference>
<name>A0ABU2A0V9_9CORY</name>
<evidence type="ECO:0000313" key="9">
    <source>
        <dbReference type="Proteomes" id="UP001180840"/>
    </source>
</evidence>
<dbReference type="SMART" id="SM00881">
    <property type="entry name" value="CoA_binding"/>
    <property type="match status" value="1"/>
</dbReference>
<dbReference type="GO" id="GO:0004775">
    <property type="term" value="F:succinate-CoA ligase (ADP-forming) activity"/>
    <property type="evidence" value="ECO:0007669"/>
    <property type="project" value="UniProtKB-EC"/>
</dbReference>
<feature type="binding site" evidence="4">
    <location>
        <begin position="100"/>
        <end position="102"/>
    </location>
    <ligand>
        <name>CoA</name>
        <dbReference type="ChEBI" id="CHEBI:57287"/>
    </ligand>
</feature>
<dbReference type="InterPro" id="IPR029068">
    <property type="entry name" value="Glyas_Bleomycin-R_OHBP_Dase"/>
</dbReference>
<dbReference type="PANTHER" id="PTHR11117">
    <property type="entry name" value="SUCCINYL-COA LIGASE SUBUNIT ALPHA"/>
    <property type="match status" value="1"/>
</dbReference>
<organism evidence="8 9">
    <name type="scientific">Corynebacterium guangdongense</name>
    <dbReference type="NCBI Taxonomy" id="1783348"/>
    <lineage>
        <taxon>Bacteria</taxon>
        <taxon>Bacillati</taxon>
        <taxon>Actinomycetota</taxon>
        <taxon>Actinomycetes</taxon>
        <taxon>Mycobacteriales</taxon>
        <taxon>Corynebacteriaceae</taxon>
        <taxon>Corynebacterium</taxon>
    </lineage>
</organism>
<comment type="caution">
    <text evidence="8">The sequence shown here is derived from an EMBL/GenBank/DDBJ whole genome shotgun (WGS) entry which is preliminary data.</text>
</comment>
<dbReference type="InterPro" id="IPR004360">
    <property type="entry name" value="Glyas_Fos-R_dOase_dom"/>
</dbReference>
<dbReference type="PROSITE" id="PS00399">
    <property type="entry name" value="SUCCINYL_COA_LIG_2"/>
    <property type="match status" value="1"/>
</dbReference>
<protein>
    <recommendedName>
        <fullName evidence="4">Succinate--CoA ligase [ADP-forming] subunit alpha</fullName>
        <ecNumber evidence="4">6.2.1.5</ecNumber>
    </recommendedName>
    <alternativeName>
        <fullName evidence="4">Succinyl-CoA synthetase subunit alpha</fullName>
        <shortName evidence="4">SCS-alpha</shortName>
    </alternativeName>
</protein>
<evidence type="ECO:0000256" key="4">
    <source>
        <dbReference type="HAMAP-Rule" id="MF_01988"/>
    </source>
</evidence>
<comment type="pathway">
    <text evidence="4 6">Carbohydrate metabolism; tricarboxylic acid cycle; succinate from succinyl-CoA (ligase route): step 1/1.</text>
</comment>
<dbReference type="Pfam" id="PF02629">
    <property type="entry name" value="CoA_binding"/>
    <property type="match status" value="1"/>
</dbReference>
<reference evidence="8" key="1">
    <citation type="submission" date="2023-07" db="EMBL/GenBank/DDBJ databases">
        <title>Sequencing the genomes of 1000 actinobacteria strains.</title>
        <authorList>
            <person name="Klenk H.-P."/>
        </authorList>
    </citation>
    <scope>NUCLEOTIDE SEQUENCE</scope>
    <source>
        <strain evidence="8">DSM 107476</strain>
    </source>
</reference>
<accession>A0ABU2A0V9</accession>
<feature type="domain" description="CoA-binding" evidence="7">
    <location>
        <begin position="4"/>
        <end position="104"/>
    </location>
</feature>
<feature type="active site" description="Tele-phosphohistidine intermediate" evidence="4">
    <location>
        <position position="250"/>
    </location>
</feature>
<dbReference type="InterPro" id="IPR036291">
    <property type="entry name" value="NAD(P)-bd_dom_sf"/>
</dbReference>
<gene>
    <name evidence="4" type="primary">sucD</name>
    <name evidence="8" type="ORF">J2S39_002326</name>
</gene>
<feature type="binding site" evidence="4">
    <location>
        <begin position="17"/>
        <end position="20"/>
    </location>
    <ligand>
        <name>CoA</name>
        <dbReference type="ChEBI" id="CHEBI:57287"/>
    </ligand>
</feature>
<dbReference type="Gene3D" id="3.40.50.261">
    <property type="entry name" value="Succinyl-CoA synthetase domains"/>
    <property type="match status" value="1"/>
</dbReference>
<comment type="function">
    <text evidence="4 6">Succinyl-CoA synthetase functions in the citric acid cycle (TCA), coupling the hydrolysis of succinyl-CoA to the synthesis of either ATP or GTP and thus represents the only step of substrate-level phosphorylation in the TCA. The alpha subunit of the enzyme binds the substrates coenzyme A and phosphate, while succinate binding and nucleotide specificity is provided by the beta subunit.</text>
</comment>
<comment type="similarity">
    <text evidence="4 5">Belongs to the succinate/malate CoA ligase alpha subunit family.</text>
</comment>
<dbReference type="PROSITE" id="PS01216">
    <property type="entry name" value="SUCCINYL_COA_LIG_1"/>
    <property type="match status" value="1"/>
</dbReference>
<dbReference type="Proteomes" id="UP001180840">
    <property type="component" value="Unassembled WGS sequence"/>
</dbReference>
<keyword evidence="2 4" id="KW-0436">Ligase</keyword>
<evidence type="ECO:0000256" key="1">
    <source>
        <dbReference type="ARBA" id="ARBA00022532"/>
    </source>
</evidence>
<dbReference type="SUPFAM" id="SSF54593">
    <property type="entry name" value="Glyoxalase/Bleomycin resistance protein/Dihydroxybiphenyl dioxygenase"/>
    <property type="match status" value="1"/>
</dbReference>
<dbReference type="InterPro" id="IPR033847">
    <property type="entry name" value="Citrt_syn/SCS-alpha_CS"/>
</dbReference>
<evidence type="ECO:0000256" key="6">
    <source>
        <dbReference type="RuleBase" id="RU000699"/>
    </source>
</evidence>
<sequence length="414" mass="42853">MSIFLDSDSRVIIQGITGAEGMKHAQRMIAAGTTVVGGTNPRKAGHTVTVSGQKLPVFATVADAMAATGANVSVIFVPPAFAKAAIVDAVDARIDLAVVITEGIPVRDTAEALAHARNVGHTRIIGPNCPGVITPGESLAGIIPATITGSGPVGLISKSGTLTYQMMYELADVGVSTAVGIGGDPLIGTDYIDALEAFEADPQTEAIVLIGEIGGDAEERAAAYIAEHVSKPVVAYVAGFTAPEGQRMGHAGAIVTGSVGTAQAKKEAFEAVGVAVGKTPSEAADMMLEIITPTRHRTDVERVIPNLVVSNLHESSHAHSAVLGMDIILDHGFMRALGEVDGPQLNLVAEATPAPRPDATVFVTDVNAAYRRAEDASAHGIEIVYPLTDEKFGVRRFFYRDADGNVVSVAAHLS</sequence>
<dbReference type="EC" id="6.2.1.5" evidence="4"/>
<evidence type="ECO:0000256" key="3">
    <source>
        <dbReference type="ARBA" id="ARBA00022741"/>
    </source>
</evidence>
<evidence type="ECO:0000256" key="5">
    <source>
        <dbReference type="RuleBase" id="RU000677"/>
    </source>
</evidence>
<comment type="catalytic activity">
    <reaction evidence="4 6">
        <text>succinate + ATP + CoA = succinyl-CoA + ADP + phosphate</text>
        <dbReference type="Rhea" id="RHEA:17661"/>
        <dbReference type="ChEBI" id="CHEBI:30031"/>
        <dbReference type="ChEBI" id="CHEBI:30616"/>
        <dbReference type="ChEBI" id="CHEBI:43474"/>
        <dbReference type="ChEBI" id="CHEBI:57287"/>
        <dbReference type="ChEBI" id="CHEBI:57292"/>
        <dbReference type="ChEBI" id="CHEBI:456216"/>
        <dbReference type="EC" id="6.2.1.5"/>
    </reaction>
</comment>
<dbReference type="SUPFAM" id="SSF52210">
    <property type="entry name" value="Succinyl-CoA synthetase domains"/>
    <property type="match status" value="1"/>
</dbReference>
<dbReference type="InterPro" id="IPR003781">
    <property type="entry name" value="CoA-bd"/>
</dbReference>
<feature type="binding site" evidence="4">
    <location>
        <position position="164"/>
    </location>
    <ligand>
        <name>substrate</name>
        <note>ligand shared with subunit beta</note>
    </ligand>
</feature>
<dbReference type="Gene3D" id="3.40.50.720">
    <property type="entry name" value="NAD(P)-binding Rossmann-like Domain"/>
    <property type="match status" value="1"/>
</dbReference>
<proteinExistence type="inferred from homology"/>
<dbReference type="PANTHER" id="PTHR11117:SF2">
    <property type="entry name" value="SUCCINATE--COA LIGASE [ADP_GDP-FORMING] SUBUNIT ALPHA, MITOCHONDRIAL"/>
    <property type="match status" value="1"/>
</dbReference>
<dbReference type="PRINTS" id="PR01798">
    <property type="entry name" value="SCOASYNTHASE"/>
</dbReference>
<dbReference type="SUPFAM" id="SSF51735">
    <property type="entry name" value="NAD(P)-binding Rossmann-fold domains"/>
    <property type="match status" value="1"/>
</dbReference>
<evidence type="ECO:0000259" key="7">
    <source>
        <dbReference type="SMART" id="SM00881"/>
    </source>
</evidence>
<dbReference type="HAMAP" id="MF_01988">
    <property type="entry name" value="Succ_CoA_alpha"/>
    <property type="match status" value="1"/>
</dbReference>
<comment type="catalytic activity">
    <reaction evidence="4">
        <text>GTP + succinate + CoA = succinyl-CoA + GDP + phosphate</text>
        <dbReference type="Rhea" id="RHEA:22120"/>
        <dbReference type="ChEBI" id="CHEBI:30031"/>
        <dbReference type="ChEBI" id="CHEBI:37565"/>
        <dbReference type="ChEBI" id="CHEBI:43474"/>
        <dbReference type="ChEBI" id="CHEBI:57287"/>
        <dbReference type="ChEBI" id="CHEBI:57292"/>
        <dbReference type="ChEBI" id="CHEBI:58189"/>
    </reaction>
</comment>
<dbReference type="InterPro" id="IPR016102">
    <property type="entry name" value="Succinyl-CoA_synth-like"/>
</dbReference>
<dbReference type="NCBIfam" id="NF004230">
    <property type="entry name" value="PRK05678.1"/>
    <property type="match status" value="1"/>
</dbReference>
<dbReference type="Pfam" id="PF00903">
    <property type="entry name" value="Glyoxalase"/>
    <property type="match status" value="1"/>
</dbReference>
<dbReference type="InterPro" id="IPR005811">
    <property type="entry name" value="SUCC_ACL_C"/>
</dbReference>
<keyword evidence="1 4" id="KW-0816">Tricarboxylic acid cycle</keyword>
<feature type="binding site" evidence="4">
    <location>
        <position position="43"/>
    </location>
    <ligand>
        <name>CoA</name>
        <dbReference type="ChEBI" id="CHEBI:57287"/>
    </ligand>
</feature>
<dbReference type="Pfam" id="PF00549">
    <property type="entry name" value="Ligase_CoA"/>
    <property type="match status" value="1"/>
</dbReference>
<keyword evidence="3 4" id="KW-0547">Nucleotide-binding</keyword>
<dbReference type="InterPro" id="IPR017440">
    <property type="entry name" value="Cit_synth/succinyl-CoA_lig_AS"/>
</dbReference>
<keyword evidence="9" id="KW-1185">Reference proteome</keyword>
<dbReference type="EMBL" id="JAVDXZ010000001">
    <property type="protein sequence ID" value="MDR7330650.1"/>
    <property type="molecule type" value="Genomic_DNA"/>
</dbReference>